<feature type="binding site" evidence="6">
    <location>
        <position position="437"/>
    </location>
    <ligand>
        <name>5-methoxybenzimidazolylcob(I)amide</name>
        <dbReference type="ChEBI" id="CHEBI:157765"/>
    </ligand>
</feature>
<accession>A0A1G9H5J2</accession>
<dbReference type="OrthoDB" id="140437at2"/>
<dbReference type="InterPro" id="IPR007202">
    <property type="entry name" value="4Fe-4S_dom"/>
</dbReference>
<dbReference type="PROSITE" id="PS51656">
    <property type="entry name" value="4FE4S"/>
    <property type="match status" value="1"/>
</dbReference>
<dbReference type="PIRSF" id="PIRSF000376">
    <property type="entry name" value="AcCoA_decarb_gamma"/>
    <property type="match status" value="1"/>
</dbReference>
<keyword evidence="1 7" id="KW-0004">4Fe-4S</keyword>
<dbReference type="GO" id="GO:0005506">
    <property type="term" value="F:iron ion binding"/>
    <property type="evidence" value="ECO:0007669"/>
    <property type="project" value="InterPro"/>
</dbReference>
<feature type="binding site" evidence="6">
    <location>
        <position position="350"/>
    </location>
    <ligand>
        <name>5-methoxybenzimidazolylcob(I)amide</name>
        <dbReference type="ChEBI" id="CHEBI:157765"/>
    </ligand>
</feature>
<dbReference type="GO" id="GO:0046356">
    <property type="term" value="P:acetyl-CoA catabolic process"/>
    <property type="evidence" value="ECO:0007669"/>
    <property type="project" value="InterPro"/>
</dbReference>
<proteinExistence type="predicted"/>
<evidence type="ECO:0000256" key="2">
    <source>
        <dbReference type="ARBA" id="ARBA00022723"/>
    </source>
</evidence>
<dbReference type="GO" id="GO:0051539">
    <property type="term" value="F:4 iron, 4 sulfur cluster binding"/>
    <property type="evidence" value="ECO:0007669"/>
    <property type="project" value="UniProtKB-KW"/>
</dbReference>
<dbReference type="InterPro" id="IPR016218">
    <property type="entry name" value="AcylCoA_decarb/synth_gsu"/>
</dbReference>
<dbReference type="InterPro" id="IPR016041">
    <property type="entry name" value="Ac-CoA_synth_d_su_TIM-brl"/>
</dbReference>
<feature type="binding site" evidence="6">
    <location>
        <begin position="374"/>
        <end position="377"/>
    </location>
    <ligand>
        <name>5-methoxybenzimidazolylcob(I)amide</name>
        <dbReference type="ChEBI" id="CHEBI:157765"/>
    </ligand>
</feature>
<feature type="domain" description="4Fe-4S" evidence="8">
    <location>
        <begin position="1"/>
        <end position="59"/>
    </location>
</feature>
<dbReference type="GO" id="GO:0008168">
    <property type="term" value="F:methyltransferase activity"/>
    <property type="evidence" value="ECO:0007669"/>
    <property type="project" value="InterPro"/>
</dbReference>
<evidence type="ECO:0000313" key="10">
    <source>
        <dbReference type="Proteomes" id="UP000199476"/>
    </source>
</evidence>
<keyword evidence="3 7" id="KW-0408">Iron</keyword>
<dbReference type="STRING" id="321763.SAMN04488692_101106"/>
<evidence type="ECO:0000256" key="7">
    <source>
        <dbReference type="PIRSR" id="PIRSR000376-2"/>
    </source>
</evidence>
<gene>
    <name evidence="9" type="ORF">SAMN04488692_101106</name>
</gene>
<evidence type="ECO:0000256" key="1">
    <source>
        <dbReference type="ARBA" id="ARBA00022485"/>
    </source>
</evidence>
<dbReference type="NCBIfam" id="NF003195">
    <property type="entry name" value="PRK04165.1"/>
    <property type="match status" value="1"/>
</dbReference>
<dbReference type="AlphaFoldDB" id="A0A1G9H5J2"/>
<dbReference type="SUPFAM" id="SSF51717">
    <property type="entry name" value="Dihydropteroate synthetase-like"/>
    <property type="match status" value="1"/>
</dbReference>
<dbReference type="Gene3D" id="3.40.50.11600">
    <property type="match status" value="1"/>
</dbReference>
<feature type="binding site" evidence="7">
    <location>
        <position position="17"/>
    </location>
    <ligand>
        <name>[4Fe-4S] cluster</name>
        <dbReference type="ChEBI" id="CHEBI:49883"/>
    </ligand>
</feature>
<dbReference type="Pfam" id="PF03599">
    <property type="entry name" value="CdhD"/>
    <property type="match status" value="1"/>
</dbReference>
<dbReference type="PANTHER" id="PTHR36214:SF3">
    <property type="entry name" value="ACETYL-COA DECARBONYLASE_SYNTHASE COMPLEX SUBUNIT GAMMA"/>
    <property type="match status" value="1"/>
</dbReference>
<evidence type="ECO:0000256" key="4">
    <source>
        <dbReference type="ARBA" id="ARBA00023014"/>
    </source>
</evidence>
<dbReference type="InterPro" id="IPR011005">
    <property type="entry name" value="Dihydropteroate_synth-like_sf"/>
</dbReference>
<keyword evidence="4 7" id="KW-0411">Iron-sulfur</keyword>
<protein>
    <submittedName>
        <fullName evidence="9">CO-methylating acetyl-CoA synthase corrinoid iron-sulfur protein large subunit</fullName>
    </submittedName>
</protein>
<organism evidence="9 10">
    <name type="scientific">Halarsenatibacter silvermanii</name>
    <dbReference type="NCBI Taxonomy" id="321763"/>
    <lineage>
        <taxon>Bacteria</taxon>
        <taxon>Bacillati</taxon>
        <taxon>Bacillota</taxon>
        <taxon>Clostridia</taxon>
        <taxon>Halanaerobiales</taxon>
        <taxon>Halarsenatibacteraceae</taxon>
        <taxon>Halarsenatibacter</taxon>
    </lineage>
</organism>
<dbReference type="Pfam" id="PF04060">
    <property type="entry name" value="FeS"/>
    <property type="match status" value="1"/>
</dbReference>
<dbReference type="Proteomes" id="UP000199476">
    <property type="component" value="Unassembled WGS sequence"/>
</dbReference>
<evidence type="ECO:0000256" key="5">
    <source>
        <dbReference type="ARBA" id="ARBA00023285"/>
    </source>
</evidence>
<name>A0A1G9H5J2_9FIRM</name>
<keyword evidence="2 7" id="KW-0479">Metal-binding</keyword>
<sequence length="453" mass="49846">MDLSAMDIYELLPQTNCGKCGHPTCLAFAMQLANKQVSLDECPDVSEEAKAELASASAPPIKEVVVKRGDRELPLGMETVMFRHEETFHNQPGIGGTLSDTLSEDELEERLERYNDLTYERIGETIEFEVVGLNEESGDADQYADFVGQVLETCDRIPVLMSEDPEIIQTALDENEELKEEKPLIYAATEDNCEAMAEIAAENEIPLAVCGDGLEELAELTEKIEEAGAEELILDPGARDPLTGMQNQTQIRRQALENNFRPLGYPTMAFAAGEDAHETLMEACTYVCKYAGIILLEDARRWQALPVTVLRQNIYTDPRVPPTVEAKVFEVGEDHDENAPVLMTTNFALTYFTVASEVESSRVPSYIVTVDTEGQSVLTAYSSENLTAEVAANALNDTDLTDKIDHKEVIIPGHVAVMSGELEVESGWDVVVGPREASGLPGFLRDYSPNGQE</sequence>
<feature type="binding site" evidence="7">
    <location>
        <position position="42"/>
    </location>
    <ligand>
        <name>[4Fe-4S] cluster</name>
        <dbReference type="ChEBI" id="CHEBI:49883"/>
    </ligand>
</feature>
<reference evidence="9 10" key="1">
    <citation type="submission" date="2016-10" db="EMBL/GenBank/DDBJ databases">
        <authorList>
            <person name="de Groot N.N."/>
        </authorList>
    </citation>
    <scope>NUCLEOTIDE SEQUENCE [LARGE SCALE GENOMIC DNA]</scope>
    <source>
        <strain evidence="9 10">SLAS-1</strain>
    </source>
</reference>
<keyword evidence="10" id="KW-1185">Reference proteome</keyword>
<keyword evidence="5" id="KW-0170">Cobalt</keyword>
<evidence type="ECO:0000259" key="8">
    <source>
        <dbReference type="PROSITE" id="PS51656"/>
    </source>
</evidence>
<feature type="binding site" evidence="6">
    <location>
        <position position="344"/>
    </location>
    <ligand>
        <name>5-methoxybenzimidazolylcob(I)amide</name>
        <dbReference type="ChEBI" id="CHEBI:157765"/>
    </ligand>
</feature>
<dbReference type="Gene3D" id="3.20.20.20">
    <property type="entry name" value="Dihydropteroate synthase-like"/>
    <property type="match status" value="1"/>
</dbReference>
<dbReference type="RefSeq" id="WP_089757608.1">
    <property type="nucleotide sequence ID" value="NZ_FNGO01000001.1"/>
</dbReference>
<feature type="binding site" evidence="7">
    <location>
        <position position="20"/>
    </location>
    <ligand>
        <name>[4Fe-4S] cluster</name>
        <dbReference type="ChEBI" id="CHEBI:49883"/>
    </ligand>
</feature>
<dbReference type="EMBL" id="FNGO01000001">
    <property type="protein sequence ID" value="SDL08145.1"/>
    <property type="molecule type" value="Genomic_DNA"/>
</dbReference>
<dbReference type="InterPro" id="IPR051069">
    <property type="entry name" value="ACDS_complex_subunit"/>
</dbReference>
<feature type="binding site" evidence="7">
    <location>
        <position position="25"/>
    </location>
    <ligand>
        <name>[4Fe-4S] cluster</name>
        <dbReference type="ChEBI" id="CHEBI:49883"/>
    </ligand>
</feature>
<evidence type="ECO:0000256" key="3">
    <source>
        <dbReference type="ARBA" id="ARBA00023004"/>
    </source>
</evidence>
<dbReference type="PANTHER" id="PTHR36214">
    <property type="match status" value="1"/>
</dbReference>
<evidence type="ECO:0000313" key="9">
    <source>
        <dbReference type="EMBL" id="SDL08145.1"/>
    </source>
</evidence>
<evidence type="ECO:0000256" key="6">
    <source>
        <dbReference type="PIRSR" id="PIRSR000376-1"/>
    </source>
</evidence>